<dbReference type="SUPFAM" id="SSF50447">
    <property type="entry name" value="Translation proteins"/>
    <property type="match status" value="1"/>
</dbReference>
<evidence type="ECO:0000256" key="1">
    <source>
        <dbReference type="ARBA" id="ARBA00004229"/>
    </source>
</evidence>
<dbReference type="InterPro" id="IPR048876">
    <property type="entry name" value="BipA_C"/>
</dbReference>
<dbReference type="PROSITE" id="PS51722">
    <property type="entry name" value="G_TR_2"/>
    <property type="match status" value="1"/>
</dbReference>
<dbReference type="InterPro" id="IPR027417">
    <property type="entry name" value="P-loop_NTPase"/>
</dbReference>
<dbReference type="InterPro" id="IPR009000">
    <property type="entry name" value="Transl_B-barrel_sf"/>
</dbReference>
<dbReference type="FunFam" id="2.40.50.250:FF:000001">
    <property type="entry name" value="GTP-binding protein TypA"/>
    <property type="match status" value="1"/>
</dbReference>
<dbReference type="GO" id="GO:1990904">
    <property type="term" value="C:ribonucleoprotein complex"/>
    <property type="evidence" value="ECO:0007669"/>
    <property type="project" value="TreeGrafter"/>
</dbReference>
<dbReference type="Pfam" id="PF00009">
    <property type="entry name" value="GTP_EFTU"/>
    <property type="match status" value="1"/>
</dbReference>
<dbReference type="Gene3D" id="2.40.50.250">
    <property type="entry name" value="bipa protein"/>
    <property type="match status" value="1"/>
</dbReference>
<dbReference type="PANTHER" id="PTHR42908">
    <property type="entry name" value="TRANSLATION ELONGATION FACTOR-RELATED"/>
    <property type="match status" value="1"/>
</dbReference>
<dbReference type="InterPro" id="IPR000640">
    <property type="entry name" value="EFG_V-like"/>
</dbReference>
<organism evidence="4 5">
    <name type="scientific">Fragilariopsis cylindrus CCMP1102</name>
    <dbReference type="NCBI Taxonomy" id="635003"/>
    <lineage>
        <taxon>Eukaryota</taxon>
        <taxon>Sar</taxon>
        <taxon>Stramenopiles</taxon>
        <taxon>Ochrophyta</taxon>
        <taxon>Bacillariophyta</taxon>
        <taxon>Bacillariophyceae</taxon>
        <taxon>Bacillariophycidae</taxon>
        <taxon>Bacillariales</taxon>
        <taxon>Bacillariaceae</taxon>
        <taxon>Fragilariopsis</taxon>
    </lineage>
</organism>
<dbReference type="InterPro" id="IPR035647">
    <property type="entry name" value="EFG_III/V"/>
</dbReference>
<dbReference type="PROSITE" id="PS00301">
    <property type="entry name" value="G_TR_1"/>
    <property type="match status" value="1"/>
</dbReference>
<dbReference type="FunFam" id="3.30.70.240:FF:000002">
    <property type="entry name" value="GTP-binding protein TypA"/>
    <property type="match status" value="1"/>
</dbReference>
<dbReference type="InterPro" id="IPR031157">
    <property type="entry name" value="G_TR_CS"/>
</dbReference>
<evidence type="ECO:0000313" key="5">
    <source>
        <dbReference type="Proteomes" id="UP000095751"/>
    </source>
</evidence>
<keyword evidence="4" id="KW-0378">Hydrolase</keyword>
<evidence type="ECO:0000259" key="3">
    <source>
        <dbReference type="PROSITE" id="PS51722"/>
    </source>
</evidence>
<dbReference type="EMBL" id="KV784353">
    <property type="protein sequence ID" value="OEU23112.1"/>
    <property type="molecule type" value="Genomic_DNA"/>
</dbReference>
<dbReference type="Gene3D" id="3.40.50.300">
    <property type="entry name" value="P-loop containing nucleotide triphosphate hydrolases"/>
    <property type="match status" value="1"/>
</dbReference>
<evidence type="ECO:0000313" key="4">
    <source>
        <dbReference type="EMBL" id="OEU23112.1"/>
    </source>
</evidence>
<dbReference type="Gene3D" id="2.40.30.10">
    <property type="entry name" value="Translation factors"/>
    <property type="match status" value="1"/>
</dbReference>
<dbReference type="InterPro" id="IPR000795">
    <property type="entry name" value="T_Tr_GTP-bd_dom"/>
</dbReference>
<feature type="region of interest" description="Disordered" evidence="2">
    <location>
        <begin position="1"/>
        <end position="21"/>
    </location>
</feature>
<dbReference type="Pfam" id="PF00679">
    <property type="entry name" value="EFG_C"/>
    <property type="match status" value="1"/>
</dbReference>
<dbReference type="PANTHER" id="PTHR42908:SF8">
    <property type="entry name" value="TR-TYPE G DOMAIN-CONTAINING PROTEIN"/>
    <property type="match status" value="1"/>
</dbReference>
<dbReference type="Proteomes" id="UP000095751">
    <property type="component" value="Unassembled WGS sequence"/>
</dbReference>
<comment type="subcellular location">
    <subcellularLocation>
        <location evidence="1">Plastid</location>
        <location evidence="1">Chloroplast</location>
    </subcellularLocation>
</comment>
<reference evidence="4 5" key="1">
    <citation type="submission" date="2016-09" db="EMBL/GenBank/DDBJ databases">
        <title>Extensive genetic diversity and differential bi-allelic expression allows diatom success in the polar Southern Ocean.</title>
        <authorList>
            <consortium name="DOE Joint Genome Institute"/>
            <person name="Mock T."/>
            <person name="Otillar R.P."/>
            <person name="Strauss J."/>
            <person name="Dupont C."/>
            <person name="Frickenhaus S."/>
            <person name="Maumus F."/>
            <person name="Mcmullan M."/>
            <person name="Sanges R."/>
            <person name="Schmutz J."/>
            <person name="Toseland A."/>
            <person name="Valas R."/>
            <person name="Veluchamy A."/>
            <person name="Ward B.J."/>
            <person name="Allen A."/>
            <person name="Barry K."/>
            <person name="Falciatore A."/>
            <person name="Ferrante M."/>
            <person name="Fortunato A.E."/>
            <person name="Gloeckner G."/>
            <person name="Gruber A."/>
            <person name="Hipkin R."/>
            <person name="Janech M."/>
            <person name="Kroth P."/>
            <person name="Leese F."/>
            <person name="Lindquist E."/>
            <person name="Lyon B.R."/>
            <person name="Martin J."/>
            <person name="Mayer C."/>
            <person name="Parker M."/>
            <person name="Quesneville H."/>
            <person name="Raymond J."/>
            <person name="Uhlig C."/>
            <person name="Valentin K.U."/>
            <person name="Worden A.Z."/>
            <person name="Armbrust E.V."/>
            <person name="Bowler C."/>
            <person name="Green B."/>
            <person name="Moulton V."/>
            <person name="Van Oosterhout C."/>
            <person name="Grigoriev I."/>
        </authorList>
    </citation>
    <scope>NUCLEOTIDE SEQUENCE [LARGE SCALE GENOMIC DNA]</scope>
    <source>
        <strain evidence="4 5">CCMP1102</strain>
    </source>
</reference>
<dbReference type="GO" id="GO:0005829">
    <property type="term" value="C:cytosol"/>
    <property type="evidence" value="ECO:0007669"/>
    <property type="project" value="TreeGrafter"/>
</dbReference>
<dbReference type="InterPro" id="IPR005225">
    <property type="entry name" value="Small_GTP-bd"/>
</dbReference>
<dbReference type="AlphaFoldDB" id="A0A1E7FY81"/>
<dbReference type="SUPFAM" id="SSF54980">
    <property type="entry name" value="EF-G C-terminal domain-like"/>
    <property type="match status" value="2"/>
</dbReference>
<dbReference type="PRINTS" id="PR00315">
    <property type="entry name" value="ELONGATNFCT"/>
</dbReference>
<dbReference type="InterPro" id="IPR042116">
    <property type="entry name" value="TypA/BipA_C"/>
</dbReference>
<evidence type="ECO:0000256" key="2">
    <source>
        <dbReference type="SAM" id="MobiDB-lite"/>
    </source>
</evidence>
<dbReference type="InParanoid" id="A0A1E7FY81"/>
<dbReference type="Pfam" id="PF21018">
    <property type="entry name" value="BipA_C"/>
    <property type="match status" value="1"/>
</dbReference>
<feature type="domain" description="Tr-type G" evidence="3">
    <location>
        <begin position="27"/>
        <end position="236"/>
    </location>
</feature>
<dbReference type="GO" id="GO:0005525">
    <property type="term" value="F:GTP binding"/>
    <property type="evidence" value="ECO:0007669"/>
    <property type="project" value="InterPro"/>
</dbReference>
<dbReference type="Gene3D" id="3.30.70.240">
    <property type="match status" value="1"/>
</dbReference>
<name>A0A1E7FY81_9STRA</name>
<dbReference type="KEGG" id="fcy:FRACYDRAFT_205590"/>
<proteinExistence type="predicted"/>
<dbReference type="GO" id="GO:0009507">
    <property type="term" value="C:chloroplast"/>
    <property type="evidence" value="ECO:0007669"/>
    <property type="project" value="UniProtKB-SubCell"/>
</dbReference>
<dbReference type="CDD" id="cd03710">
    <property type="entry name" value="BipA_TypA_C"/>
    <property type="match status" value="1"/>
</dbReference>
<dbReference type="InterPro" id="IPR035651">
    <property type="entry name" value="BipA_V"/>
</dbReference>
<dbReference type="SUPFAM" id="SSF52540">
    <property type="entry name" value="P-loop containing nucleoside triphosphate hydrolases"/>
    <property type="match status" value="1"/>
</dbReference>
<gene>
    <name evidence="4" type="ORF">FRACYDRAFT_205590</name>
</gene>
<dbReference type="OrthoDB" id="364892at2759"/>
<feature type="region of interest" description="Disordered" evidence="2">
    <location>
        <begin position="56"/>
        <end position="82"/>
    </location>
</feature>
<keyword evidence="5" id="KW-1185">Reference proteome</keyword>
<protein>
    <submittedName>
        <fullName evidence="4">p-loop containing nucleoside triphosphate hydrolase protein</fullName>
    </submittedName>
</protein>
<dbReference type="NCBIfam" id="TIGR00231">
    <property type="entry name" value="small_GTP"/>
    <property type="match status" value="1"/>
</dbReference>
<feature type="compositionally biased region" description="Acidic residues" evidence="2">
    <location>
        <begin position="10"/>
        <end position="19"/>
    </location>
</feature>
<dbReference type="GO" id="GO:0003924">
    <property type="term" value="F:GTPase activity"/>
    <property type="evidence" value="ECO:0007669"/>
    <property type="project" value="InterPro"/>
</dbReference>
<accession>A0A1E7FY81</accession>
<dbReference type="Gene3D" id="3.30.70.870">
    <property type="entry name" value="Elongation Factor G (Translational Gtpase), domain 3"/>
    <property type="match status" value="1"/>
</dbReference>
<sequence length="683" mass="73861">MFSTAAAADTDSDDDDDNDTVIRRNRSGVRNVAIIAHVDHGKTTLVDQLLRSAAKTTTKTAKSHNDGSNNGEDDTTERLLDSGDLEKERGITITSKVTRIDDSSTIINLVDTPGHADFCGEVDRILSLVDGVCLVVDAGEGPMAQTKYVLSRALQARLPIVVVLNKVDRRISYDRVIEGDTEISLEELMEQLGASEEQIRFSLDKAMFYASARDGWVTQDLDTLRAIVDEDFVNDKFSLAAVNVGYDSYLGRTCTGRIASGHVTVNDSVTVLKRLAASDNDGNENTATTANPTVTPPTTLKGLFVNKGISRVPLESQIAYAGDIVTLAGVPDSIRVGDTITGMNDGGKERQVSKPIDTPPLVPPTLSMEFAANNGPLAGLEGTEVTPSKLRNRLIVETDNNVTLNVETSATDSERTNVFARGELQLGILIEQMRREGFEMVISPPNIVTTTTEADENGNGGGVLMEPFEEVTIDVDSEYAGFIVSSLTADRKGILLEMTESTDSKTRLVLEVPSRGLLGFPSEAASATRGSAVVNHVYIEDRKYVGALGNGLEKGKLISTDSGKATTFALSSLEARGVLFIAPGDVVYPGMIIGENAKQGDLEVNPVRAKGLTNMRTQSKEEKVHLAPPKRMTVEDMIGYMSPDEMIEVTPSTLRLRKILLDPTERRTAARKKKQQQDALKKK</sequence>